<keyword evidence="9 13" id="KW-0479">Metal-binding</keyword>
<dbReference type="Proteomes" id="UP000682733">
    <property type="component" value="Unassembled WGS sequence"/>
</dbReference>
<protein>
    <recommendedName>
        <fullName evidence="13">Angiotensin-converting enzyme</fullName>
        <ecNumber evidence="13">3.4.-.-</ecNumber>
    </recommendedName>
</protein>
<evidence type="ECO:0000256" key="13">
    <source>
        <dbReference type="RuleBase" id="RU361144"/>
    </source>
</evidence>
<feature type="binding site" evidence="9">
    <location>
        <position position="438"/>
    </location>
    <ligand>
        <name>Zn(2+)</name>
        <dbReference type="ChEBI" id="CHEBI:29105"/>
        <label>1</label>
        <note>catalytic</note>
    </ligand>
</feature>
<evidence type="ECO:0000256" key="3">
    <source>
        <dbReference type="ARBA" id="ARBA00023157"/>
    </source>
</evidence>
<evidence type="ECO:0000256" key="10">
    <source>
        <dbReference type="PIRSR" id="PIRSR601548-4"/>
    </source>
</evidence>
<feature type="binding site" evidence="11">
    <location>
        <position position="438"/>
    </location>
    <ligand>
        <name>Zn(2+)</name>
        <dbReference type="ChEBI" id="CHEBI:29105"/>
        <label>2</label>
        <note>catalytic</note>
    </ligand>
</feature>
<dbReference type="GO" id="GO:0004180">
    <property type="term" value="F:carboxypeptidase activity"/>
    <property type="evidence" value="ECO:0007669"/>
    <property type="project" value="UniProtKB-KW"/>
</dbReference>
<dbReference type="EC" id="3.4.-.-" evidence="13"/>
<evidence type="ECO:0000256" key="8">
    <source>
        <dbReference type="PIRSR" id="PIRSR601548-2"/>
    </source>
</evidence>
<feature type="chain" id="PRO_5044132080" description="Angiotensin-converting enzyme" evidence="14">
    <location>
        <begin position="22"/>
        <end position="643"/>
    </location>
</feature>
<dbReference type="AlphaFoldDB" id="A0A815GMU8"/>
<dbReference type="GO" id="GO:0005886">
    <property type="term" value="C:plasma membrane"/>
    <property type="evidence" value="ECO:0007669"/>
    <property type="project" value="TreeGrafter"/>
</dbReference>
<dbReference type="OrthoDB" id="10029630at2759"/>
<evidence type="ECO:0000313" key="15">
    <source>
        <dbReference type="EMBL" id="CAF0854727.1"/>
    </source>
</evidence>
<keyword evidence="13" id="KW-0378">Hydrolase</keyword>
<dbReference type="InterPro" id="IPR001548">
    <property type="entry name" value="Peptidase_M2"/>
</dbReference>
<comment type="caution">
    <text evidence="12">Lacks conserved residue(s) required for the propagation of feature annotation.</text>
</comment>
<evidence type="ECO:0000256" key="1">
    <source>
        <dbReference type="ARBA" id="ARBA00008139"/>
    </source>
</evidence>
<comment type="similarity">
    <text evidence="1 12 13">Belongs to the peptidase M2 family.</text>
</comment>
<keyword evidence="13" id="KW-0121">Carboxypeptidase</keyword>
<comment type="cofactor">
    <cofactor evidence="13">
        <name>Zn(2+)</name>
        <dbReference type="ChEBI" id="CHEBI:29105"/>
    </cofactor>
    <text evidence="13">Binds 1 zinc ion per subunit.</text>
</comment>
<feature type="glycosylation site" description="N-linked (GlcNAc...) (complex) asparagine" evidence="6">
    <location>
        <position position="139"/>
    </location>
</feature>
<keyword evidence="19" id="KW-1185">Reference proteome</keyword>
<keyword evidence="2 14" id="KW-0732">Signal</keyword>
<dbReference type="PANTHER" id="PTHR10514">
    <property type="entry name" value="ANGIOTENSIN-CONVERTING ENZYME"/>
    <property type="match status" value="1"/>
</dbReference>
<feature type="glycosylation site" description="N-linked (GlcNAc...) asparagine" evidence="6">
    <location>
        <position position="100"/>
    </location>
</feature>
<dbReference type="EMBL" id="CAJNOK010002319">
    <property type="protein sequence ID" value="CAF0854727.1"/>
    <property type="molecule type" value="Genomic_DNA"/>
</dbReference>
<evidence type="ECO:0000256" key="9">
    <source>
        <dbReference type="PIRSR" id="PIRSR601548-3"/>
    </source>
</evidence>
<gene>
    <name evidence="16" type="ORF">GPM918_LOCUS30415</name>
    <name evidence="15" type="ORF">OVA965_LOCUS7329</name>
    <name evidence="18" type="ORF">SRO942_LOCUS31027</name>
    <name evidence="17" type="ORF">TMI583_LOCUS7325</name>
</gene>
<dbReference type="EMBL" id="CAJNOQ010014387">
    <property type="protein sequence ID" value="CAF1340664.1"/>
    <property type="molecule type" value="Genomic_DNA"/>
</dbReference>
<feature type="disulfide bond" evidence="10">
    <location>
        <begin position="565"/>
        <end position="577"/>
    </location>
</feature>
<dbReference type="GO" id="GO:0046872">
    <property type="term" value="F:metal ion binding"/>
    <property type="evidence" value="ECO:0007669"/>
    <property type="project" value="UniProtKB-KW"/>
</dbReference>
<dbReference type="EMBL" id="CAJOBA010002319">
    <property type="protein sequence ID" value="CAF3639899.1"/>
    <property type="molecule type" value="Genomic_DNA"/>
</dbReference>
<sequence>MIKYFAVTVVLQLLLRYETDSIVVQKQINGILNEGKVVVFSNDIDVEKQNLEIQYDITQAPNITDYSSERQAIQWLTWYISIAQKAIKISTVLNFNYMTNITRENLQKYVAQKEFMSPFNRQTLPIMKRFNHFMQYSTNYDLKRIYSRGAHGTITVDDQYIEKTSKLRSQMLNIYSTTTVCDRLKCYPLTPDLDEMMHVEKDYDRLLWAWKGWHDRCGNKVRPLYVDYIDLLTKNIQENGYTDLTEKWMEPWETDNFEDMLDQLLDDVMPLYKQLHAYVRGRLCELYPYRFNCNGPIPAHILGNMWSQQWHERLDDFLPYSKTRLADMTKILQRKNVTIHQMYLFAENFYTSIDLYSMTENFWTKSMFERPKDRNVDCKASAFDMRNTDDYRIKICTEVDDNNFYIVHHEMGHIEYYMAYSKSQPYVYRDGANSAFHEAIGDTIGMFAICPTHGASLGLIDENIIDEKYEITYLMRTALQKVAFLPFAYVMDKYRFALFRNQIDRSKLNRAWWDMKLKYGGIMPPVERSEQNFDPGVKYHMLANVPYSRYFLSYILQFQFYRALCKIGQNEGPLHLCDIYQQKAVGDQFRRMLAMGNSRHWSEILEVFTGETTFRSEAILIYFQPLYKWLIKENIRRDYPVGW</sequence>
<evidence type="ECO:0000313" key="17">
    <source>
        <dbReference type="EMBL" id="CAF3639899.1"/>
    </source>
</evidence>
<evidence type="ECO:0000256" key="14">
    <source>
        <dbReference type="SAM" id="SignalP"/>
    </source>
</evidence>
<keyword evidence="3 10" id="KW-1015">Disulfide bond</keyword>
<feature type="signal peptide" evidence="14">
    <location>
        <begin position="1"/>
        <end position="21"/>
    </location>
</feature>
<feature type="disulfide bond" evidence="10 12">
    <location>
        <begin position="378"/>
        <end position="396"/>
    </location>
</feature>
<dbReference type="SUPFAM" id="SSF55486">
    <property type="entry name" value="Metalloproteases ('zincins'), catalytic domain"/>
    <property type="match status" value="1"/>
</dbReference>
<evidence type="ECO:0000256" key="5">
    <source>
        <dbReference type="PIRSR" id="PIRSR601548-1"/>
    </source>
</evidence>
<proteinExistence type="inferred from homology"/>
<feature type="binding site" evidence="11">
    <location>
        <position position="409"/>
    </location>
    <ligand>
        <name>Zn(2+)</name>
        <dbReference type="ChEBI" id="CHEBI:29105"/>
        <label>2</label>
        <note>catalytic</note>
    </ligand>
</feature>
<feature type="binding site" evidence="11">
    <location>
        <position position="413"/>
    </location>
    <ligand>
        <name>Zn(2+)</name>
        <dbReference type="ChEBI" id="CHEBI:29105"/>
        <label>2</label>
        <note>catalytic</note>
    </ligand>
</feature>
<organism evidence="16 19">
    <name type="scientific">Didymodactylos carnosus</name>
    <dbReference type="NCBI Taxonomy" id="1234261"/>
    <lineage>
        <taxon>Eukaryota</taxon>
        <taxon>Metazoa</taxon>
        <taxon>Spiralia</taxon>
        <taxon>Gnathifera</taxon>
        <taxon>Rotifera</taxon>
        <taxon>Eurotatoria</taxon>
        <taxon>Bdelloidea</taxon>
        <taxon>Philodinida</taxon>
        <taxon>Philodinidae</taxon>
        <taxon>Didymodactylos</taxon>
    </lineage>
</organism>
<feature type="binding site" evidence="9">
    <location>
        <position position="409"/>
    </location>
    <ligand>
        <name>Zn(2+)</name>
        <dbReference type="ChEBI" id="CHEBI:29105"/>
        <label>1</label>
        <note>catalytic</note>
    </ligand>
</feature>
<feature type="active site" description="Proton donor 1" evidence="5">
    <location>
        <position position="540"/>
    </location>
</feature>
<dbReference type="PANTHER" id="PTHR10514:SF27">
    <property type="entry name" value="ANGIOTENSIN-CONVERTING ENZYME"/>
    <property type="match status" value="1"/>
</dbReference>
<comment type="caution">
    <text evidence="16">The sequence shown here is derived from an EMBL/GenBank/DDBJ whole genome shotgun (WGS) entry which is preliminary data.</text>
</comment>
<dbReference type="PROSITE" id="PS52011">
    <property type="entry name" value="PEPTIDASE_M2"/>
    <property type="match status" value="1"/>
</dbReference>
<feature type="active site" description="Proton acceptor 2" evidence="7">
    <location>
        <position position="410"/>
    </location>
</feature>
<keyword evidence="13" id="KW-0645">Protease</keyword>
<evidence type="ECO:0000256" key="12">
    <source>
        <dbReference type="PROSITE-ProRule" id="PRU01355"/>
    </source>
</evidence>
<feature type="binding site" evidence="8">
    <location>
        <position position="549"/>
    </location>
    <ligand>
        <name>chloride</name>
        <dbReference type="ChEBI" id="CHEBI:17996"/>
        <label>1</label>
    </ligand>
</feature>
<dbReference type="Proteomes" id="UP000663829">
    <property type="component" value="Unassembled WGS sequence"/>
</dbReference>
<feature type="binding site" evidence="9">
    <location>
        <position position="413"/>
    </location>
    <ligand>
        <name>Zn(2+)</name>
        <dbReference type="ChEBI" id="CHEBI:29105"/>
        <label>1</label>
        <note>catalytic</note>
    </ligand>
</feature>
<dbReference type="PRINTS" id="PR00791">
    <property type="entry name" value="PEPDIPTASEA"/>
</dbReference>
<feature type="active site" description="Proton donor 2" evidence="7">
    <location>
        <position position="540"/>
    </location>
</feature>
<dbReference type="CDD" id="cd06461">
    <property type="entry name" value="M2_ACE"/>
    <property type="match status" value="1"/>
</dbReference>
<dbReference type="GO" id="GO:0006508">
    <property type="term" value="P:proteolysis"/>
    <property type="evidence" value="ECO:0007669"/>
    <property type="project" value="UniProtKB-KW"/>
</dbReference>
<evidence type="ECO:0000256" key="7">
    <source>
        <dbReference type="PIRSR" id="PIRSR601548-11"/>
    </source>
</evidence>
<keyword evidence="13" id="KW-0482">Metalloprotease</keyword>
<dbReference type="EMBL" id="CAJOBC010058576">
    <property type="protein sequence ID" value="CAF4201315.1"/>
    <property type="molecule type" value="Genomic_DNA"/>
</dbReference>
<feature type="active site" description="Proton acceptor 1" evidence="5">
    <location>
        <position position="410"/>
    </location>
</feature>
<keyword evidence="4 6" id="KW-0325">Glycoprotein</keyword>
<dbReference type="Pfam" id="PF01401">
    <property type="entry name" value="Peptidase_M2"/>
    <property type="match status" value="1"/>
</dbReference>
<dbReference type="GO" id="GO:0008241">
    <property type="term" value="F:peptidyl-dipeptidase activity"/>
    <property type="evidence" value="ECO:0007669"/>
    <property type="project" value="InterPro"/>
</dbReference>
<evidence type="ECO:0000313" key="18">
    <source>
        <dbReference type="EMBL" id="CAF4201315.1"/>
    </source>
</evidence>
<evidence type="ECO:0000313" key="16">
    <source>
        <dbReference type="EMBL" id="CAF1340664.1"/>
    </source>
</evidence>
<dbReference type="Proteomes" id="UP000681722">
    <property type="component" value="Unassembled WGS sequence"/>
</dbReference>
<evidence type="ECO:0000256" key="4">
    <source>
        <dbReference type="ARBA" id="ARBA00023180"/>
    </source>
</evidence>
<keyword evidence="9 13" id="KW-0862">Zinc</keyword>
<dbReference type="Proteomes" id="UP000677228">
    <property type="component" value="Unassembled WGS sequence"/>
</dbReference>
<evidence type="ECO:0000256" key="6">
    <source>
        <dbReference type="PIRSR" id="PIRSR601548-10"/>
    </source>
</evidence>
<feature type="disulfide bond" evidence="10">
    <location>
        <begin position="181"/>
        <end position="186"/>
    </location>
</feature>
<evidence type="ECO:0000256" key="11">
    <source>
        <dbReference type="PIRSR" id="PIRSR601548-8"/>
    </source>
</evidence>
<dbReference type="Gene3D" id="1.10.1370.30">
    <property type="match status" value="1"/>
</dbReference>
<evidence type="ECO:0000256" key="2">
    <source>
        <dbReference type="ARBA" id="ARBA00022729"/>
    </source>
</evidence>
<evidence type="ECO:0000313" key="19">
    <source>
        <dbReference type="Proteomes" id="UP000663829"/>
    </source>
</evidence>
<dbReference type="GO" id="GO:0008237">
    <property type="term" value="F:metallopeptidase activity"/>
    <property type="evidence" value="ECO:0007669"/>
    <property type="project" value="UniProtKB-KW"/>
</dbReference>
<reference evidence="16" key="1">
    <citation type="submission" date="2021-02" db="EMBL/GenBank/DDBJ databases">
        <authorList>
            <person name="Nowell W R."/>
        </authorList>
    </citation>
    <scope>NUCLEOTIDE SEQUENCE</scope>
</reference>
<name>A0A815GMU8_9BILA</name>
<accession>A0A815GMU8</accession>